<dbReference type="GeneID" id="106818029"/>
<keyword evidence="4" id="KW-0732">Signal</keyword>
<feature type="region of interest" description="Disordered" evidence="7">
    <location>
        <begin position="365"/>
        <end position="393"/>
    </location>
</feature>
<organism evidence="10 11">
    <name type="scientific">Priapulus caudatus</name>
    <name type="common">Priapulid worm</name>
    <dbReference type="NCBI Taxonomy" id="37621"/>
    <lineage>
        <taxon>Eukaryota</taxon>
        <taxon>Metazoa</taxon>
        <taxon>Ecdysozoa</taxon>
        <taxon>Scalidophora</taxon>
        <taxon>Priapulida</taxon>
        <taxon>Priapulimorpha</taxon>
        <taxon>Priapulimorphida</taxon>
        <taxon>Priapulidae</taxon>
        <taxon>Priapulus</taxon>
    </lineage>
</organism>
<keyword evidence="6 8" id="KW-0472">Membrane</keyword>
<feature type="transmembrane region" description="Helical" evidence="8">
    <location>
        <begin position="64"/>
        <end position="93"/>
    </location>
</feature>
<name>A0ABM1F1A8_PRICU</name>
<evidence type="ECO:0000256" key="8">
    <source>
        <dbReference type="SAM" id="Phobius"/>
    </source>
</evidence>
<sequence>MMFVCQVAYVGWSATLAVGYMCVSLHGGRTQTRDDDARDGDLRPALDRRDARDGQIGEARSPHLFLVVALLAASLGVVCAALQAFAVVVVYGVRSPTPPAAWPWWGYQLGFRACELAMASTISYVATRPLYRRKRAPCCGASAALCRPWRRKPKAAPGGDSSPFWVESSAGRHLVDSFYGEKLRRPEEDRLPLRAMEAPPGGGTPARALRPTSDTSEKSRSSRSSREKASRPTSMIVSDNGFIRFRKDTMDIGEGIEMTDEEQTDLDSSTPTSPYRGCDDNTVGWTTPAAGGSYTYRQVPEADRWESPPLVEGEDEEEEDEGEGDFAGFRPPSSINLNASIEEELNQRLLREYNRIRGFSSFRRAPSMVTVSPPGDDDDDDDDDNGDDRHAASMVDLDANVADRGRCGGDNRSCVSLRERAAAAPGVMVRSNSDVPIRHAAATSAATSWERYLPLLAAGHAATTSAERRRLGSQISARGIPVPVPTICITDETRCYLVLPPVGLELDDQ</sequence>
<dbReference type="InterPro" id="IPR059081">
    <property type="entry name" value="PRRT3-4"/>
</dbReference>
<evidence type="ECO:0000256" key="3">
    <source>
        <dbReference type="ARBA" id="ARBA00022692"/>
    </source>
</evidence>
<keyword evidence="5 8" id="KW-1133">Transmembrane helix</keyword>
<reference evidence="11" key="1">
    <citation type="submission" date="2025-08" db="UniProtKB">
        <authorList>
            <consortium name="RefSeq"/>
        </authorList>
    </citation>
    <scope>IDENTIFICATION</scope>
</reference>
<comment type="subcellular location">
    <subcellularLocation>
        <location evidence="1">Membrane</location>
        <topology evidence="1">Multi-pass membrane protein</topology>
    </subcellularLocation>
</comment>
<dbReference type="Pfam" id="PF25987">
    <property type="entry name" value="PRRT3"/>
    <property type="match status" value="1"/>
</dbReference>
<feature type="region of interest" description="Disordered" evidence="7">
    <location>
        <begin position="189"/>
        <end position="236"/>
    </location>
</feature>
<accession>A0ABM1F1A8</accession>
<feature type="compositionally biased region" description="Acidic residues" evidence="7">
    <location>
        <begin position="312"/>
        <end position="324"/>
    </location>
</feature>
<gene>
    <name evidence="11" type="primary">LOC106818029</name>
</gene>
<keyword evidence="3 8" id="KW-0812">Transmembrane</keyword>
<evidence type="ECO:0000313" key="10">
    <source>
        <dbReference type="Proteomes" id="UP000695022"/>
    </source>
</evidence>
<keyword evidence="2" id="KW-0597">Phosphoprotein</keyword>
<evidence type="ECO:0000256" key="5">
    <source>
        <dbReference type="ARBA" id="ARBA00022989"/>
    </source>
</evidence>
<dbReference type="Proteomes" id="UP000695022">
    <property type="component" value="Unplaced"/>
</dbReference>
<dbReference type="InterPro" id="IPR052836">
    <property type="entry name" value="PRRT_domain-containing"/>
</dbReference>
<feature type="compositionally biased region" description="Basic and acidic residues" evidence="7">
    <location>
        <begin position="215"/>
        <end position="230"/>
    </location>
</feature>
<evidence type="ECO:0000256" key="1">
    <source>
        <dbReference type="ARBA" id="ARBA00004141"/>
    </source>
</evidence>
<dbReference type="PANTHER" id="PTHR35578:SF6">
    <property type="entry name" value="PROLINE-RICH TRANSMEMBRANE PROTEIN 4"/>
    <property type="match status" value="1"/>
</dbReference>
<feature type="compositionally biased region" description="Acidic residues" evidence="7">
    <location>
        <begin position="375"/>
        <end position="386"/>
    </location>
</feature>
<evidence type="ECO:0000313" key="11">
    <source>
        <dbReference type="RefSeq" id="XP_014678229.1"/>
    </source>
</evidence>
<keyword evidence="10" id="KW-1185">Reference proteome</keyword>
<feature type="domain" description="Proline-rich transmembrane protein 3/4" evidence="9">
    <location>
        <begin position="2"/>
        <end position="139"/>
    </location>
</feature>
<proteinExistence type="predicted"/>
<evidence type="ECO:0000256" key="4">
    <source>
        <dbReference type="ARBA" id="ARBA00022729"/>
    </source>
</evidence>
<dbReference type="PANTHER" id="PTHR35578">
    <property type="entry name" value="PROLINE-RICH TRANSMEMBRANE PROTEIN 4-RELATED"/>
    <property type="match status" value="1"/>
</dbReference>
<evidence type="ECO:0000256" key="6">
    <source>
        <dbReference type="ARBA" id="ARBA00023136"/>
    </source>
</evidence>
<feature type="transmembrane region" description="Helical" evidence="8">
    <location>
        <begin position="6"/>
        <end position="23"/>
    </location>
</feature>
<protein>
    <submittedName>
        <fullName evidence="11">Uncharacterized protein LOC106818029</fullName>
    </submittedName>
</protein>
<evidence type="ECO:0000256" key="7">
    <source>
        <dbReference type="SAM" id="MobiDB-lite"/>
    </source>
</evidence>
<evidence type="ECO:0000256" key="2">
    <source>
        <dbReference type="ARBA" id="ARBA00022553"/>
    </source>
</evidence>
<feature type="region of interest" description="Disordered" evidence="7">
    <location>
        <begin position="259"/>
        <end position="286"/>
    </location>
</feature>
<dbReference type="RefSeq" id="XP_014678229.1">
    <property type="nucleotide sequence ID" value="XM_014822743.1"/>
</dbReference>
<evidence type="ECO:0000259" key="9">
    <source>
        <dbReference type="Pfam" id="PF25987"/>
    </source>
</evidence>
<feature type="region of interest" description="Disordered" evidence="7">
    <location>
        <begin position="299"/>
        <end position="335"/>
    </location>
</feature>